<dbReference type="Pfam" id="PF07980">
    <property type="entry name" value="SusD_RagB"/>
    <property type="match status" value="1"/>
</dbReference>
<evidence type="ECO:0000256" key="3">
    <source>
        <dbReference type="ARBA" id="ARBA00022729"/>
    </source>
</evidence>
<dbReference type="PROSITE" id="PS51257">
    <property type="entry name" value="PROKAR_LIPOPROTEIN"/>
    <property type="match status" value="1"/>
</dbReference>
<dbReference type="RefSeq" id="WP_118423054.1">
    <property type="nucleotide sequence ID" value="NZ_JAJCKC010000006.1"/>
</dbReference>
<dbReference type="AlphaFoldDB" id="A0A415N962"/>
<evidence type="ECO:0000256" key="5">
    <source>
        <dbReference type="ARBA" id="ARBA00023237"/>
    </source>
</evidence>
<keyword evidence="4" id="KW-0472">Membrane</keyword>
<dbReference type="InterPro" id="IPR011990">
    <property type="entry name" value="TPR-like_helical_dom_sf"/>
</dbReference>
<evidence type="ECO:0000256" key="4">
    <source>
        <dbReference type="ARBA" id="ARBA00023136"/>
    </source>
</evidence>
<evidence type="ECO:0000259" key="6">
    <source>
        <dbReference type="Pfam" id="PF07980"/>
    </source>
</evidence>
<reference evidence="8 9" key="1">
    <citation type="submission" date="2018-08" db="EMBL/GenBank/DDBJ databases">
        <title>A genome reference for cultivated species of the human gut microbiota.</title>
        <authorList>
            <person name="Zou Y."/>
            <person name="Xue W."/>
            <person name="Luo G."/>
        </authorList>
    </citation>
    <scope>NUCLEOTIDE SEQUENCE [LARGE SCALE GENOMIC DNA]</scope>
    <source>
        <strain evidence="8 9">AF36-16BH</strain>
    </source>
</reference>
<name>A0A415N962_9BACE</name>
<accession>A0A415N962</accession>
<organism evidence="8 9">
    <name type="scientific">Bacteroides intestinalis</name>
    <dbReference type="NCBI Taxonomy" id="329854"/>
    <lineage>
        <taxon>Bacteria</taxon>
        <taxon>Pseudomonadati</taxon>
        <taxon>Bacteroidota</taxon>
        <taxon>Bacteroidia</taxon>
        <taxon>Bacteroidales</taxon>
        <taxon>Bacteroidaceae</taxon>
        <taxon>Bacteroides</taxon>
    </lineage>
</organism>
<evidence type="ECO:0000313" key="8">
    <source>
        <dbReference type="EMBL" id="RHL93144.1"/>
    </source>
</evidence>
<proteinExistence type="inferred from homology"/>
<gene>
    <name evidence="8" type="ORF">DWZ95_10870</name>
</gene>
<feature type="domain" description="SusD-like N-terminal" evidence="7">
    <location>
        <begin position="82"/>
        <end position="198"/>
    </location>
</feature>
<dbReference type="InterPro" id="IPR033985">
    <property type="entry name" value="SusD-like_N"/>
</dbReference>
<evidence type="ECO:0000313" key="9">
    <source>
        <dbReference type="Proteomes" id="UP000285013"/>
    </source>
</evidence>
<dbReference type="Pfam" id="PF14322">
    <property type="entry name" value="SusD-like_3"/>
    <property type="match status" value="1"/>
</dbReference>
<comment type="subcellular location">
    <subcellularLocation>
        <location evidence="1">Cell outer membrane</location>
    </subcellularLocation>
</comment>
<evidence type="ECO:0000256" key="2">
    <source>
        <dbReference type="ARBA" id="ARBA00006275"/>
    </source>
</evidence>
<sequence length="557" mass="63415">MKLRNIYIGIICAVSLSACNDKMDYHEYTNYDNTHVFSDFGRTAGFVNNIYSYLDYDLPSINSLASACDEAEMAVTWSSVLDYTNGNWTAMNPKSQWGIYSGIRAVNYFLKEAKDLDFYDLRFTQDYQAQMTRFNRYQYEVRLLRAYFYFRLVRAYGDVPFTTEILTEAEANSIKRTSASEIFDFIISECDAVASELPVSHKNLEGDAASGDNPETGRVNRGTALALKARAALYRASKLFNESGDKELWRQAALFSQDVIDYCMENGIVLGKYTDLWGTNNYQAAEVIFARRVGDTSSPEYDNFPIGMENANSGNCPTQTLVDAYEMKNGGEPDPANPYEGRDPRFKMTIACNGDKWPDSNPNPLETYIGGRNGAPISYATPTGYYLKKYLDGSIDISAGSGTGGKRHSWITFRLGEFYLNYAEAVFQYLGSAEMATDEFFLTARDAVNKIRTRTGVNMPVLPKGISGDEFWKRYKRERMVELAFEGHRFWDIRRWKEGGVTSIARMEITKLGDDSFAYKKTTKPLTWDDRMYFYPIPDSEIRKNKNLTQNPGWEIK</sequence>
<dbReference type="InterPro" id="IPR012944">
    <property type="entry name" value="SusD_RagB_dom"/>
</dbReference>
<evidence type="ECO:0000256" key="1">
    <source>
        <dbReference type="ARBA" id="ARBA00004442"/>
    </source>
</evidence>
<protein>
    <submittedName>
        <fullName evidence="8">RagB/SusD family nutrient uptake outer membrane protein</fullName>
    </submittedName>
</protein>
<keyword evidence="5" id="KW-0998">Cell outer membrane</keyword>
<feature type="domain" description="RagB/SusD" evidence="6">
    <location>
        <begin position="286"/>
        <end position="554"/>
    </location>
</feature>
<dbReference type="Proteomes" id="UP000285013">
    <property type="component" value="Unassembled WGS sequence"/>
</dbReference>
<dbReference type="Gene3D" id="1.25.40.390">
    <property type="match status" value="1"/>
</dbReference>
<dbReference type="SUPFAM" id="SSF48452">
    <property type="entry name" value="TPR-like"/>
    <property type="match status" value="1"/>
</dbReference>
<evidence type="ECO:0000259" key="7">
    <source>
        <dbReference type="Pfam" id="PF14322"/>
    </source>
</evidence>
<dbReference type="EMBL" id="QRPE01000011">
    <property type="protein sequence ID" value="RHL93144.1"/>
    <property type="molecule type" value="Genomic_DNA"/>
</dbReference>
<dbReference type="GO" id="GO:0009279">
    <property type="term" value="C:cell outer membrane"/>
    <property type="evidence" value="ECO:0007669"/>
    <property type="project" value="UniProtKB-SubCell"/>
</dbReference>
<comment type="caution">
    <text evidence="8">The sequence shown here is derived from an EMBL/GenBank/DDBJ whole genome shotgun (WGS) entry which is preliminary data.</text>
</comment>
<keyword evidence="3" id="KW-0732">Signal</keyword>
<comment type="similarity">
    <text evidence="2">Belongs to the SusD family.</text>
</comment>